<proteinExistence type="predicted"/>
<organism evidence="1 2">
    <name type="scientific">Coprinellus micaceus</name>
    <name type="common">Glistening ink-cap mushroom</name>
    <name type="synonym">Coprinus micaceus</name>
    <dbReference type="NCBI Taxonomy" id="71717"/>
    <lineage>
        <taxon>Eukaryota</taxon>
        <taxon>Fungi</taxon>
        <taxon>Dikarya</taxon>
        <taxon>Basidiomycota</taxon>
        <taxon>Agaricomycotina</taxon>
        <taxon>Agaricomycetes</taxon>
        <taxon>Agaricomycetidae</taxon>
        <taxon>Agaricales</taxon>
        <taxon>Agaricineae</taxon>
        <taxon>Psathyrellaceae</taxon>
        <taxon>Coprinellus</taxon>
    </lineage>
</organism>
<dbReference type="EMBL" id="QPFP01000021">
    <property type="protein sequence ID" value="TEB30926.1"/>
    <property type="molecule type" value="Genomic_DNA"/>
</dbReference>
<protein>
    <submittedName>
        <fullName evidence="1">Uncharacterized protein</fullName>
    </submittedName>
</protein>
<evidence type="ECO:0000313" key="2">
    <source>
        <dbReference type="Proteomes" id="UP000298030"/>
    </source>
</evidence>
<dbReference type="AlphaFoldDB" id="A0A4Y7T9T2"/>
<keyword evidence="2" id="KW-1185">Reference proteome</keyword>
<reference evidence="1 2" key="1">
    <citation type="journal article" date="2019" name="Nat. Ecol. Evol.">
        <title>Megaphylogeny resolves global patterns of mushroom evolution.</title>
        <authorList>
            <person name="Varga T."/>
            <person name="Krizsan K."/>
            <person name="Foldi C."/>
            <person name="Dima B."/>
            <person name="Sanchez-Garcia M."/>
            <person name="Sanchez-Ramirez S."/>
            <person name="Szollosi G.J."/>
            <person name="Szarkandi J.G."/>
            <person name="Papp V."/>
            <person name="Albert L."/>
            <person name="Andreopoulos W."/>
            <person name="Angelini C."/>
            <person name="Antonin V."/>
            <person name="Barry K.W."/>
            <person name="Bougher N.L."/>
            <person name="Buchanan P."/>
            <person name="Buyck B."/>
            <person name="Bense V."/>
            <person name="Catcheside P."/>
            <person name="Chovatia M."/>
            <person name="Cooper J."/>
            <person name="Damon W."/>
            <person name="Desjardin D."/>
            <person name="Finy P."/>
            <person name="Geml J."/>
            <person name="Haridas S."/>
            <person name="Hughes K."/>
            <person name="Justo A."/>
            <person name="Karasinski D."/>
            <person name="Kautmanova I."/>
            <person name="Kiss B."/>
            <person name="Kocsube S."/>
            <person name="Kotiranta H."/>
            <person name="LaButti K.M."/>
            <person name="Lechner B.E."/>
            <person name="Liimatainen K."/>
            <person name="Lipzen A."/>
            <person name="Lukacs Z."/>
            <person name="Mihaltcheva S."/>
            <person name="Morgado L.N."/>
            <person name="Niskanen T."/>
            <person name="Noordeloos M.E."/>
            <person name="Ohm R.A."/>
            <person name="Ortiz-Santana B."/>
            <person name="Ovrebo C."/>
            <person name="Racz N."/>
            <person name="Riley R."/>
            <person name="Savchenko A."/>
            <person name="Shiryaev A."/>
            <person name="Soop K."/>
            <person name="Spirin V."/>
            <person name="Szebenyi C."/>
            <person name="Tomsovsky M."/>
            <person name="Tulloss R.E."/>
            <person name="Uehling J."/>
            <person name="Grigoriev I.V."/>
            <person name="Vagvolgyi C."/>
            <person name="Papp T."/>
            <person name="Martin F.M."/>
            <person name="Miettinen O."/>
            <person name="Hibbett D.S."/>
            <person name="Nagy L.G."/>
        </authorList>
    </citation>
    <scope>NUCLEOTIDE SEQUENCE [LARGE SCALE GENOMIC DNA]</scope>
    <source>
        <strain evidence="1 2">FP101781</strain>
    </source>
</reference>
<evidence type="ECO:0000313" key="1">
    <source>
        <dbReference type="EMBL" id="TEB30926.1"/>
    </source>
</evidence>
<name>A0A4Y7T9T2_COPMI</name>
<sequence length="79" mass="8984">MSCLSRRAPLSAPPARLTFHVWCSKPISPLRAGLIYLLYFWEMGIDVRFNVVASRDAALWSACHVSYASPLDRNALFLW</sequence>
<gene>
    <name evidence="1" type="ORF">FA13DRAFT_1664117</name>
</gene>
<comment type="caution">
    <text evidence="1">The sequence shown here is derived from an EMBL/GenBank/DDBJ whole genome shotgun (WGS) entry which is preliminary data.</text>
</comment>
<accession>A0A4Y7T9T2</accession>
<dbReference type="Proteomes" id="UP000298030">
    <property type="component" value="Unassembled WGS sequence"/>
</dbReference>